<dbReference type="InterPro" id="IPR058626">
    <property type="entry name" value="MdtA-like_b-barrel"/>
</dbReference>
<dbReference type="InterPro" id="IPR006143">
    <property type="entry name" value="RND_pump_MFP"/>
</dbReference>
<proteinExistence type="inferred from homology"/>
<dbReference type="RefSeq" id="WP_348388929.1">
    <property type="nucleotide sequence ID" value="NZ_CP134146.1"/>
</dbReference>
<dbReference type="Gene3D" id="2.40.50.100">
    <property type="match status" value="1"/>
</dbReference>
<comment type="subcellular location">
    <subcellularLocation>
        <location evidence="1">Cell inner membrane</location>
        <topology evidence="1">Lipid-anchor</topology>
    </subcellularLocation>
</comment>
<feature type="domain" description="Multidrug resistance protein MdtA-like C-terminal permuted SH3" evidence="7">
    <location>
        <begin position="301"/>
        <end position="361"/>
    </location>
</feature>
<dbReference type="PROSITE" id="PS51257">
    <property type="entry name" value="PROKAR_LIPOPROTEIN"/>
    <property type="match status" value="1"/>
</dbReference>
<keyword evidence="3" id="KW-0732">Signal</keyword>
<gene>
    <name evidence="8" type="ORF">RI845_06510</name>
</gene>
<feature type="domain" description="Multidrug resistance protein MdtA-like beta-barrel" evidence="6">
    <location>
        <begin position="204"/>
        <end position="294"/>
    </location>
</feature>
<evidence type="ECO:0000256" key="2">
    <source>
        <dbReference type="ARBA" id="ARBA00009477"/>
    </source>
</evidence>
<dbReference type="InterPro" id="IPR058625">
    <property type="entry name" value="MdtA-like_BSH"/>
</dbReference>
<evidence type="ECO:0000256" key="3">
    <source>
        <dbReference type="SAM" id="SignalP"/>
    </source>
</evidence>
<dbReference type="InterPro" id="IPR058627">
    <property type="entry name" value="MdtA-like_C"/>
</dbReference>
<dbReference type="InterPro" id="IPR058624">
    <property type="entry name" value="MdtA-like_HH"/>
</dbReference>
<reference evidence="9" key="1">
    <citation type="submission" date="2023-09" db="EMBL/GenBank/DDBJ databases">
        <authorList>
            <person name="Li S."/>
            <person name="Li X."/>
            <person name="Zhang C."/>
            <person name="Zhao Z."/>
        </authorList>
    </citation>
    <scope>NUCLEOTIDE SEQUENCE [LARGE SCALE GENOMIC DNA]</scope>
    <source>
        <strain evidence="9">SQ345</strain>
    </source>
</reference>
<organism evidence="8 9">
    <name type="scientific">Thalassotalea nanhaiensis</name>
    <dbReference type="NCBI Taxonomy" id="3065648"/>
    <lineage>
        <taxon>Bacteria</taxon>
        <taxon>Pseudomonadati</taxon>
        <taxon>Pseudomonadota</taxon>
        <taxon>Gammaproteobacteria</taxon>
        <taxon>Alteromonadales</taxon>
        <taxon>Colwelliaceae</taxon>
        <taxon>Thalassotalea</taxon>
    </lineage>
</organism>
<dbReference type="Pfam" id="PF25876">
    <property type="entry name" value="HH_MFP_RND"/>
    <property type="match status" value="1"/>
</dbReference>
<dbReference type="Pfam" id="PF25944">
    <property type="entry name" value="Beta-barrel_RND"/>
    <property type="match status" value="1"/>
</dbReference>
<evidence type="ECO:0000259" key="5">
    <source>
        <dbReference type="Pfam" id="PF25917"/>
    </source>
</evidence>
<dbReference type="Pfam" id="PF25967">
    <property type="entry name" value="RND-MFP_C"/>
    <property type="match status" value="1"/>
</dbReference>
<evidence type="ECO:0000313" key="9">
    <source>
        <dbReference type="Proteomes" id="UP001248581"/>
    </source>
</evidence>
<evidence type="ECO:0000259" key="6">
    <source>
        <dbReference type="Pfam" id="PF25944"/>
    </source>
</evidence>
<protein>
    <submittedName>
        <fullName evidence="8">Efflux RND transporter periplasmic adaptor subunit</fullName>
    </submittedName>
</protein>
<dbReference type="Proteomes" id="UP001248581">
    <property type="component" value="Chromosome"/>
</dbReference>
<dbReference type="Pfam" id="PF25917">
    <property type="entry name" value="BSH_RND"/>
    <property type="match status" value="1"/>
</dbReference>
<feature type="chain" id="PRO_5045112289" evidence="3">
    <location>
        <begin position="24"/>
        <end position="383"/>
    </location>
</feature>
<accession>A0ABY9TM03</accession>
<dbReference type="EMBL" id="CP134146">
    <property type="protein sequence ID" value="WNC69787.1"/>
    <property type="molecule type" value="Genomic_DNA"/>
</dbReference>
<dbReference type="Gene3D" id="2.40.30.170">
    <property type="match status" value="1"/>
</dbReference>
<evidence type="ECO:0000313" key="8">
    <source>
        <dbReference type="EMBL" id="WNC69787.1"/>
    </source>
</evidence>
<comment type="similarity">
    <text evidence="2">Belongs to the membrane fusion protein (MFP) (TC 8.A.1) family.</text>
</comment>
<sequence>MKPTNMIKTPLIIIMLLSLLACGQQKREKPQVEVVVKTAEQYPYQTSNTFVGRLTASSDVEIQARVKARITKVNFKEGSNVELGDVLIELNDKELQAEYKQVKAEVAKTLSALKIAKKNFNRGQELKPDGYISDSELDALEDKVAESNAAVEAAYAKLDSAQVNLSYTRILAPISGKIDRSKFSVGDLVSPEVGSLTTIVSINTMEVPFQISESAYWKMVRKLQKAHLSKDEMAALKPTILIAFDKTDIYEHQGEIDFVSNRVNPETGSMEVRATIPNPQGVLKPGQYVTVIVQSKASVDTLMIPQTAVQSDQQGDYVMTIVEGNKVMRNNVNLGKRVDLLVIVEDGLQVGDVVVTRGVQKIRQGQVVKTKSADQTSQSPSNS</sequence>
<evidence type="ECO:0000256" key="1">
    <source>
        <dbReference type="ARBA" id="ARBA00004519"/>
    </source>
</evidence>
<evidence type="ECO:0000259" key="7">
    <source>
        <dbReference type="Pfam" id="PF25967"/>
    </source>
</evidence>
<dbReference type="Gene3D" id="2.40.420.20">
    <property type="match status" value="1"/>
</dbReference>
<dbReference type="NCBIfam" id="TIGR01730">
    <property type="entry name" value="RND_mfp"/>
    <property type="match status" value="1"/>
</dbReference>
<dbReference type="Gene3D" id="1.10.287.470">
    <property type="entry name" value="Helix hairpin bin"/>
    <property type="match status" value="1"/>
</dbReference>
<name>A0ABY9TM03_9GAMM</name>
<feature type="domain" description="Multidrug resistance protein MdtA-like barrel-sandwich hybrid" evidence="5">
    <location>
        <begin position="60"/>
        <end position="190"/>
    </location>
</feature>
<feature type="domain" description="Multidrug resistance protein MdtA-like alpha-helical hairpin" evidence="4">
    <location>
        <begin position="99"/>
        <end position="168"/>
    </location>
</feature>
<evidence type="ECO:0000259" key="4">
    <source>
        <dbReference type="Pfam" id="PF25876"/>
    </source>
</evidence>
<feature type="signal peptide" evidence="3">
    <location>
        <begin position="1"/>
        <end position="23"/>
    </location>
</feature>
<keyword evidence="9" id="KW-1185">Reference proteome</keyword>
<dbReference type="SUPFAM" id="SSF111369">
    <property type="entry name" value="HlyD-like secretion proteins"/>
    <property type="match status" value="1"/>
</dbReference>
<dbReference type="PANTHER" id="PTHR30158">
    <property type="entry name" value="ACRA/E-RELATED COMPONENT OF DRUG EFFLUX TRANSPORTER"/>
    <property type="match status" value="1"/>
</dbReference>